<dbReference type="SUPFAM" id="SSF63867">
    <property type="entry name" value="MoeA C-terminal domain-like"/>
    <property type="match status" value="1"/>
</dbReference>
<dbReference type="SMART" id="SM00852">
    <property type="entry name" value="MoCF_biosynth"/>
    <property type="match status" value="1"/>
</dbReference>
<dbReference type="Gene3D" id="2.40.340.10">
    <property type="entry name" value="MoeA, C-terminal, domain IV"/>
    <property type="match status" value="1"/>
</dbReference>
<reference evidence="8 9" key="1">
    <citation type="journal article" date="2013" name="ISME J.">
        <title>By their genes ye shall know them: genomic signatures of predatory bacteria.</title>
        <authorList>
            <person name="Pasternak Z."/>
            <person name="Pietrokovski S."/>
            <person name="Rotem O."/>
            <person name="Gophna U."/>
            <person name="Lurie-Weinberger M.N."/>
            <person name="Jurkevitch E."/>
        </authorList>
    </citation>
    <scope>NUCLEOTIDE SEQUENCE [LARGE SCALE GENOMIC DNA]</scope>
    <source>
        <strain evidence="8">EPB</strain>
    </source>
</reference>
<dbReference type="PATRIC" id="fig|349215.9.peg.812"/>
<evidence type="ECO:0000313" key="9">
    <source>
        <dbReference type="Proteomes" id="UP000011932"/>
    </source>
</evidence>
<dbReference type="InterPro" id="IPR036425">
    <property type="entry name" value="MoaB/Mog-like_dom_sf"/>
</dbReference>
<evidence type="ECO:0000256" key="2">
    <source>
        <dbReference type="ARBA" id="ARBA00005046"/>
    </source>
</evidence>
<dbReference type="GO" id="GO:0061599">
    <property type="term" value="F:molybdopterin molybdotransferase activity"/>
    <property type="evidence" value="ECO:0007669"/>
    <property type="project" value="UniProtKB-UniRule"/>
</dbReference>
<keyword evidence="4 6" id="KW-0501">Molybdenum cofactor biosynthesis</keyword>
<evidence type="ECO:0000313" key="8">
    <source>
        <dbReference type="EMBL" id="AGH97649.1"/>
    </source>
</evidence>
<comment type="cofactor">
    <cofactor evidence="6">
        <name>Mg(2+)</name>
        <dbReference type="ChEBI" id="CHEBI:18420"/>
    </cofactor>
</comment>
<dbReference type="EMBL" id="CP003538">
    <property type="protein sequence ID" value="AGH97649.1"/>
    <property type="molecule type" value="Genomic_DNA"/>
</dbReference>
<dbReference type="RefSeq" id="WP_015467198.1">
    <property type="nucleotide sequence ID" value="NC_020812.1"/>
</dbReference>
<dbReference type="STRING" id="349215.A11S_826"/>
<dbReference type="Pfam" id="PF03453">
    <property type="entry name" value="MoeA_N"/>
    <property type="match status" value="1"/>
</dbReference>
<dbReference type="UniPathway" id="UPA00344"/>
<name>M4VWS6_9BACT</name>
<feature type="domain" description="MoaB/Mog" evidence="7">
    <location>
        <begin position="182"/>
        <end position="323"/>
    </location>
</feature>
<dbReference type="GO" id="GO:0006777">
    <property type="term" value="P:Mo-molybdopterin cofactor biosynthetic process"/>
    <property type="evidence" value="ECO:0007669"/>
    <property type="project" value="UniProtKB-UniRule"/>
</dbReference>
<dbReference type="InterPro" id="IPR008284">
    <property type="entry name" value="MoCF_biosynth_CS"/>
</dbReference>
<keyword evidence="6" id="KW-0808">Transferase</keyword>
<comment type="pathway">
    <text evidence="2 6">Cofactor biosynthesis; molybdopterin biosynthesis.</text>
</comment>
<comment type="catalytic activity">
    <reaction evidence="5">
        <text>adenylyl-molybdopterin + molybdate = Mo-molybdopterin + AMP + H(+)</text>
        <dbReference type="Rhea" id="RHEA:35047"/>
        <dbReference type="ChEBI" id="CHEBI:15378"/>
        <dbReference type="ChEBI" id="CHEBI:36264"/>
        <dbReference type="ChEBI" id="CHEBI:62727"/>
        <dbReference type="ChEBI" id="CHEBI:71302"/>
        <dbReference type="ChEBI" id="CHEBI:456215"/>
        <dbReference type="EC" id="2.10.1.1"/>
    </reaction>
</comment>
<evidence type="ECO:0000259" key="7">
    <source>
        <dbReference type="SMART" id="SM00852"/>
    </source>
</evidence>
<protein>
    <recommendedName>
        <fullName evidence="6">Molybdopterin molybdenumtransferase</fullName>
        <ecNumber evidence="6">2.10.1.1</ecNumber>
    </recommendedName>
</protein>
<dbReference type="AlphaFoldDB" id="M4VWS6"/>
<dbReference type="Gene3D" id="3.90.105.10">
    <property type="entry name" value="Molybdopterin biosynthesis moea protein, domain 2"/>
    <property type="match status" value="1"/>
</dbReference>
<accession>M4VWS6</accession>
<dbReference type="PANTHER" id="PTHR10192">
    <property type="entry name" value="MOLYBDOPTERIN BIOSYNTHESIS PROTEIN"/>
    <property type="match status" value="1"/>
</dbReference>
<dbReference type="GO" id="GO:0005829">
    <property type="term" value="C:cytosol"/>
    <property type="evidence" value="ECO:0007669"/>
    <property type="project" value="TreeGrafter"/>
</dbReference>
<dbReference type="OrthoDB" id="9804758at2"/>
<dbReference type="InterPro" id="IPR036688">
    <property type="entry name" value="MoeA_C_domain_IV_sf"/>
</dbReference>
<dbReference type="InterPro" id="IPR005110">
    <property type="entry name" value="MoeA_linker/N"/>
</dbReference>
<keyword evidence="6" id="KW-0500">Molybdenum</keyword>
<dbReference type="PROSITE" id="PS01079">
    <property type="entry name" value="MOCF_BIOSYNTHESIS_2"/>
    <property type="match status" value="1"/>
</dbReference>
<dbReference type="InterPro" id="IPR001453">
    <property type="entry name" value="MoaB/Mog_dom"/>
</dbReference>
<dbReference type="KEGG" id="man:A11S_826"/>
<evidence type="ECO:0000256" key="6">
    <source>
        <dbReference type="RuleBase" id="RU365090"/>
    </source>
</evidence>
<comment type="similarity">
    <text evidence="3 6">Belongs to the MoeA family.</text>
</comment>
<dbReference type="SUPFAM" id="SSF63882">
    <property type="entry name" value="MoeA N-terminal region -like"/>
    <property type="match status" value="1"/>
</dbReference>
<gene>
    <name evidence="8" type="ORF">A11S_826</name>
</gene>
<dbReference type="HOGENOM" id="CLU_010186_7_2_5"/>
<organism evidence="8 9">
    <name type="scientific">Micavibrio aeruginosavorus EPB</name>
    <dbReference type="NCBI Taxonomy" id="349215"/>
    <lineage>
        <taxon>Bacteria</taxon>
        <taxon>Pseudomonadati</taxon>
        <taxon>Bdellovibrionota</taxon>
        <taxon>Bdellovibrionia</taxon>
        <taxon>Bdellovibrionales</taxon>
        <taxon>Pseudobdellovibrionaceae</taxon>
        <taxon>Micavibrio</taxon>
    </lineage>
</organism>
<evidence type="ECO:0000256" key="1">
    <source>
        <dbReference type="ARBA" id="ARBA00002901"/>
    </source>
</evidence>
<dbReference type="PANTHER" id="PTHR10192:SF5">
    <property type="entry name" value="GEPHYRIN"/>
    <property type="match status" value="1"/>
</dbReference>
<proteinExistence type="inferred from homology"/>
<dbReference type="Pfam" id="PF00994">
    <property type="entry name" value="MoCF_biosynth"/>
    <property type="match status" value="1"/>
</dbReference>
<keyword evidence="6" id="KW-0460">Magnesium</keyword>
<comment type="function">
    <text evidence="1 6">Catalyzes the insertion of molybdate into adenylated molybdopterin with the concomitant release of AMP.</text>
</comment>
<evidence type="ECO:0000256" key="4">
    <source>
        <dbReference type="ARBA" id="ARBA00023150"/>
    </source>
</evidence>
<dbReference type="InterPro" id="IPR036135">
    <property type="entry name" value="MoeA_linker/N_sf"/>
</dbReference>
<keyword evidence="6" id="KW-0479">Metal-binding</keyword>
<dbReference type="SUPFAM" id="SSF53218">
    <property type="entry name" value="Molybdenum cofactor biosynthesis proteins"/>
    <property type="match status" value="1"/>
</dbReference>
<dbReference type="Gene3D" id="2.170.190.11">
    <property type="entry name" value="Molybdopterin biosynthesis moea protein, domain 3"/>
    <property type="match status" value="1"/>
</dbReference>
<dbReference type="EC" id="2.10.1.1" evidence="6"/>
<dbReference type="Gene3D" id="3.40.980.10">
    <property type="entry name" value="MoaB/Mog-like domain"/>
    <property type="match status" value="1"/>
</dbReference>
<evidence type="ECO:0000256" key="3">
    <source>
        <dbReference type="ARBA" id="ARBA00010763"/>
    </source>
</evidence>
<dbReference type="InterPro" id="IPR038987">
    <property type="entry name" value="MoeA-like"/>
</dbReference>
<evidence type="ECO:0000256" key="5">
    <source>
        <dbReference type="ARBA" id="ARBA00047317"/>
    </source>
</evidence>
<sequence>MLSYYDAVQLLQKMALSVAPLVETVPLAEGIGRICAQDVHAPIDIQPFDNAAMDGFAVKVHDVEGATEDHPVRLRKCGVVAAGRNTDHVALEAGTCLHVMTGAAIPDGVEAVVQIEDVCVEGDIVRFMRPATAGQHIRRAGEDFMQGDRLLSCGDTITVAHILPLATLGVATVTVFKKPKVLFIPTGTEIVDDLSQSLQHGEIYNSNKFYTVAFLASCGADVVVHDTIRDDVGAFVDALRQIDGQGYDVIVSSGAVSSGSFDFVRDGLEQAGAEVLYHKIKLKPGKPNLLARMPGGGVYFGLPGNPVATAVGLRFFVAEYLKTMRRQNAYEPVYARVVNGFYKKSGLHMILKGRMEYWDDGSITVDILDGQESFKTSPFLNMNCWVHMPEDADTIKSGDVIETFPLNI</sequence>
<dbReference type="GO" id="GO:0046872">
    <property type="term" value="F:metal ion binding"/>
    <property type="evidence" value="ECO:0007669"/>
    <property type="project" value="UniProtKB-UniRule"/>
</dbReference>
<dbReference type="CDD" id="cd00887">
    <property type="entry name" value="MoeA"/>
    <property type="match status" value="1"/>
</dbReference>
<dbReference type="Proteomes" id="UP000011932">
    <property type="component" value="Chromosome"/>
</dbReference>